<reference evidence="4" key="1">
    <citation type="journal article" date="2022" name="Nat. Microbiol.">
        <title>Unique mobile elements and scalable gene flow at the prokaryote-eukaryote boundary revealed by circularized Asgard archaea genomes.</title>
        <authorList>
            <person name="Wu F."/>
            <person name="Speth D.R."/>
            <person name="Philosof A."/>
            <person name="Cremiere A."/>
            <person name="Narayanan A."/>
            <person name="Barco R.A."/>
            <person name="Connon S.A."/>
            <person name="Amend J.P."/>
            <person name="Antoshechkin I.A."/>
            <person name="Orphan V.J."/>
        </authorList>
    </citation>
    <scope>NUCLEOTIDE SEQUENCE</scope>
    <source>
        <strain evidence="4">PR6</strain>
    </source>
</reference>
<evidence type="ECO:0000313" key="4">
    <source>
        <dbReference type="EMBL" id="UJG44850.1"/>
    </source>
</evidence>
<dbReference type="PANTHER" id="PTHR48105">
    <property type="entry name" value="THIOREDOXIN REDUCTASE 1-RELATED-RELATED"/>
    <property type="match status" value="1"/>
</dbReference>
<gene>
    <name evidence="4" type="ORF">K9W46_06615</name>
</gene>
<sequence>MNKKDGTIDLVIIGSGLTGLSAAIAAYSKNPDLKVKLFGIPYNTITAKKGTIDTIPGIESVVGVDYIVQILGQIEKFNNEYISSFSSSEEQNDNLEMKGKRIEIEEEKISKIKKEEENFVLVTEEGETIRAKAVILAYDLPELKGAIKGEEEFESQGLSYCAVCDGALFRGKKVCIIGKDNFAARGALFLRKYCRKVTVICPSSTLDIDKRFMKKLEKSPNVKIKYGIDLSKVEVVGTQFVTGIKFVEDGEEKELSVNAVFIELKDKPDLSMLKELDIKINEEGFLVTNSKKETTIPGIFAAGVITGEEDYCAILMGEGYKAGINAVNYINKK</sequence>
<dbReference type="PRINTS" id="PR00368">
    <property type="entry name" value="FADPNR"/>
</dbReference>
<dbReference type="Proteomes" id="UP001200513">
    <property type="component" value="Chromosome"/>
</dbReference>
<organism evidence="4">
    <name type="scientific">Candidatus Heimdallarchaeum endolithica</name>
    <dbReference type="NCBI Taxonomy" id="2876572"/>
    <lineage>
        <taxon>Archaea</taxon>
        <taxon>Promethearchaeati</taxon>
        <taxon>Candidatus Heimdallarchaeota</taxon>
        <taxon>Candidatus Heimdallarchaeia (ex Rinke et al. 2021) (nom. nud.)</taxon>
        <taxon>Candidatus Heimdallarchaeales</taxon>
        <taxon>Candidatus Heimdallarchaeaceae</taxon>
        <taxon>Candidatus Heimdallarchaeum</taxon>
    </lineage>
</organism>
<dbReference type="GO" id="GO:0016491">
    <property type="term" value="F:oxidoreductase activity"/>
    <property type="evidence" value="ECO:0007669"/>
    <property type="project" value="UniProtKB-KW"/>
</dbReference>
<name>A0A9Y1BTL9_9ARCH</name>
<dbReference type="InterPro" id="IPR050097">
    <property type="entry name" value="Ferredoxin-NADP_redctase_2"/>
</dbReference>
<dbReference type="SUPFAM" id="SSF51905">
    <property type="entry name" value="FAD/NAD(P)-binding domain"/>
    <property type="match status" value="1"/>
</dbReference>
<dbReference type="PRINTS" id="PR00469">
    <property type="entry name" value="PNDRDTASEII"/>
</dbReference>
<evidence type="ECO:0000256" key="1">
    <source>
        <dbReference type="ARBA" id="ARBA00022630"/>
    </source>
</evidence>
<dbReference type="Gene3D" id="3.50.50.60">
    <property type="entry name" value="FAD/NAD(P)-binding domain"/>
    <property type="match status" value="2"/>
</dbReference>
<dbReference type="InterPro" id="IPR023753">
    <property type="entry name" value="FAD/NAD-binding_dom"/>
</dbReference>
<evidence type="ECO:0000259" key="3">
    <source>
        <dbReference type="Pfam" id="PF07992"/>
    </source>
</evidence>
<keyword evidence="1" id="KW-0285">Flavoprotein</keyword>
<proteinExistence type="predicted"/>
<dbReference type="Pfam" id="PF07992">
    <property type="entry name" value="Pyr_redox_2"/>
    <property type="match status" value="1"/>
</dbReference>
<dbReference type="AlphaFoldDB" id="A0A9Y1BTL9"/>
<dbReference type="InterPro" id="IPR036188">
    <property type="entry name" value="FAD/NAD-bd_sf"/>
</dbReference>
<evidence type="ECO:0000256" key="2">
    <source>
        <dbReference type="ARBA" id="ARBA00023002"/>
    </source>
</evidence>
<keyword evidence="2" id="KW-0560">Oxidoreductase</keyword>
<feature type="domain" description="FAD/NAD(P)-binding" evidence="3">
    <location>
        <begin position="9"/>
        <end position="306"/>
    </location>
</feature>
<dbReference type="EMBL" id="CP084167">
    <property type="protein sequence ID" value="UJG44850.1"/>
    <property type="molecule type" value="Genomic_DNA"/>
</dbReference>
<protein>
    <submittedName>
        <fullName evidence="4">FAD-dependent oxidoreductase</fullName>
    </submittedName>
</protein>
<accession>A0A9Y1BTL9</accession>